<organism evidence="1 2">
    <name type="scientific">Candidatus Desulfatibia vada</name>
    <dbReference type="NCBI Taxonomy" id="2841696"/>
    <lineage>
        <taxon>Bacteria</taxon>
        <taxon>Pseudomonadati</taxon>
        <taxon>Thermodesulfobacteriota</taxon>
        <taxon>Desulfobacteria</taxon>
        <taxon>Desulfobacterales</taxon>
        <taxon>Desulfobacterales incertae sedis</taxon>
        <taxon>Candidatus Desulfatibia</taxon>
    </lineage>
</organism>
<evidence type="ECO:0000313" key="2">
    <source>
        <dbReference type="Proteomes" id="UP000605201"/>
    </source>
</evidence>
<protein>
    <submittedName>
        <fullName evidence="1">Cytidylate kinase-like family protein</fullName>
    </submittedName>
</protein>
<dbReference type="Pfam" id="PF13189">
    <property type="entry name" value="Cytidylate_kin2"/>
    <property type="match status" value="1"/>
</dbReference>
<evidence type="ECO:0000313" key="1">
    <source>
        <dbReference type="EMBL" id="MBC8432180.1"/>
    </source>
</evidence>
<reference evidence="1 2" key="1">
    <citation type="submission" date="2020-08" db="EMBL/GenBank/DDBJ databases">
        <title>Bridging the membrane lipid divide: bacteria of the FCB group superphylum have the potential to synthesize archaeal ether lipids.</title>
        <authorList>
            <person name="Villanueva L."/>
            <person name="Von Meijenfeldt F.A.B."/>
            <person name="Westbye A.B."/>
            <person name="Yadav S."/>
            <person name="Hopmans E.C."/>
            <person name="Dutilh B.E."/>
            <person name="Sinninghe Damste J.S."/>
        </authorList>
    </citation>
    <scope>NUCLEOTIDE SEQUENCE [LARGE SCALE GENOMIC DNA]</scope>
    <source>
        <strain evidence="1">NIOZ-UU17</strain>
    </source>
</reference>
<name>A0A8J6P4G3_9BACT</name>
<accession>A0A8J6P4G3</accession>
<sequence>MAVITISKEFVTESEKVASLAAQRLGYEYIGKNLIAEIAKELHISESEAEIFRKTSQSRILRLVDRYTCSIVQKVVDREHGCLDDKNYYETTKNLVEKSYDAGDVIILGWGGQCILRNKPNTLHVRLTKDAEAKINEIMQNRNLDHKAAKDFIEREEEDLRAYIKQYFNEDWNDARLYDLIIDMGKNTVEQAVDKICDNVKHKK</sequence>
<dbReference type="Proteomes" id="UP000605201">
    <property type="component" value="Unassembled WGS sequence"/>
</dbReference>
<gene>
    <name evidence="1" type="ORF">H8D96_09690</name>
</gene>
<dbReference type="EMBL" id="JACNIG010000210">
    <property type="protein sequence ID" value="MBC8432180.1"/>
    <property type="molecule type" value="Genomic_DNA"/>
</dbReference>
<dbReference type="GO" id="GO:0016301">
    <property type="term" value="F:kinase activity"/>
    <property type="evidence" value="ECO:0007669"/>
    <property type="project" value="UniProtKB-KW"/>
</dbReference>
<proteinExistence type="predicted"/>
<keyword evidence="1" id="KW-0808">Transferase</keyword>
<dbReference type="AlphaFoldDB" id="A0A8J6P4G3"/>
<comment type="caution">
    <text evidence="1">The sequence shown here is derived from an EMBL/GenBank/DDBJ whole genome shotgun (WGS) entry which is preliminary data.</text>
</comment>
<dbReference type="Gene3D" id="3.40.50.300">
    <property type="entry name" value="P-loop containing nucleotide triphosphate hydrolases"/>
    <property type="match status" value="1"/>
</dbReference>
<dbReference type="InterPro" id="IPR027417">
    <property type="entry name" value="P-loop_NTPase"/>
</dbReference>
<keyword evidence="1" id="KW-0418">Kinase</keyword>